<sequence>MSREWQWIIERRDKLFLVTYEAYGYEPKGQGFLVRETAADFELERALRYGEGVQVDQVNGTEDENTVHRLKNGSVNGEKMVKFDTAKNCTINVSKLEEHLASYLCDSD</sequence>
<keyword evidence="2" id="KW-1185">Reference proteome</keyword>
<reference evidence="2" key="1">
    <citation type="journal article" date="2021" name="BMC Genomics">
        <title>Chromosome-level genome assembly and manually-curated proteome of model necrotroph Parastagonospora nodorum Sn15 reveals a genome-wide trove of candidate effector homologs, and redundancy of virulence-related functions within an accessory chromosome.</title>
        <authorList>
            <person name="Bertazzoni S."/>
            <person name="Jones D.A.B."/>
            <person name="Phan H.T."/>
            <person name="Tan K.-C."/>
            <person name="Hane J.K."/>
        </authorList>
    </citation>
    <scope>NUCLEOTIDE SEQUENCE [LARGE SCALE GENOMIC DNA]</scope>
    <source>
        <strain evidence="2">SN15 / ATCC MYA-4574 / FGSC 10173)</strain>
    </source>
</reference>
<dbReference type="EMBL" id="CP069029">
    <property type="protein sequence ID" value="QRC97542.1"/>
    <property type="molecule type" value="Genomic_DNA"/>
</dbReference>
<dbReference type="Proteomes" id="UP000663193">
    <property type="component" value="Chromosome 7"/>
</dbReference>
<organism evidence="1 2">
    <name type="scientific">Phaeosphaeria nodorum (strain SN15 / ATCC MYA-4574 / FGSC 10173)</name>
    <name type="common">Glume blotch fungus</name>
    <name type="synonym">Parastagonospora nodorum</name>
    <dbReference type="NCBI Taxonomy" id="321614"/>
    <lineage>
        <taxon>Eukaryota</taxon>
        <taxon>Fungi</taxon>
        <taxon>Dikarya</taxon>
        <taxon>Ascomycota</taxon>
        <taxon>Pezizomycotina</taxon>
        <taxon>Dothideomycetes</taxon>
        <taxon>Pleosporomycetidae</taxon>
        <taxon>Pleosporales</taxon>
        <taxon>Pleosporineae</taxon>
        <taxon>Phaeosphaeriaceae</taxon>
        <taxon>Parastagonospora</taxon>
    </lineage>
</organism>
<gene>
    <name evidence="1" type="ORF">JI435_434980</name>
</gene>
<dbReference type="RefSeq" id="XP_001798992.1">
    <property type="nucleotide sequence ID" value="XM_001798940.1"/>
</dbReference>
<dbReference type="AlphaFoldDB" id="A0A7U2I308"/>
<evidence type="ECO:0000313" key="1">
    <source>
        <dbReference type="EMBL" id="QRC97542.1"/>
    </source>
</evidence>
<evidence type="ECO:0000313" key="2">
    <source>
        <dbReference type="Proteomes" id="UP000663193"/>
    </source>
</evidence>
<dbReference type="VEuPathDB" id="FungiDB:JI435_434980"/>
<dbReference type="KEGG" id="pno:SNOG_08683"/>
<name>A0A7U2I308_PHANO</name>
<accession>A0A7U2I308</accession>
<protein>
    <submittedName>
        <fullName evidence="1">Uncharacterized protein</fullName>
    </submittedName>
</protein>
<proteinExistence type="predicted"/>